<dbReference type="AlphaFoldDB" id="A0A849K6Q8"/>
<reference evidence="1 2" key="1">
    <citation type="submission" date="2020-05" db="EMBL/GenBank/DDBJ databases">
        <title>Genome sequence of Isoptericola sp. JC619 isolated from Chilika lagoon, India.</title>
        <authorList>
            <person name="Kumar D."/>
            <person name="Appam K."/>
            <person name="Gandham S."/>
            <person name="Uppada J."/>
            <person name="Sasikala C."/>
            <person name="Venkata Ramana C."/>
        </authorList>
    </citation>
    <scope>NUCLEOTIDE SEQUENCE [LARGE SCALE GENOMIC DNA]</scope>
    <source>
        <strain evidence="1 2">JC619</strain>
    </source>
</reference>
<accession>A0A849K6Q8</accession>
<proteinExistence type="predicted"/>
<evidence type="ECO:0000313" key="2">
    <source>
        <dbReference type="Proteomes" id="UP000557204"/>
    </source>
</evidence>
<protein>
    <submittedName>
        <fullName evidence="1">Uncharacterized protein</fullName>
    </submittedName>
</protein>
<name>A0A849K6Q8_9MICO</name>
<evidence type="ECO:0000313" key="1">
    <source>
        <dbReference type="EMBL" id="NNU28661.1"/>
    </source>
</evidence>
<organism evidence="1 2">
    <name type="scientific">Isoptericola sediminis</name>
    <dbReference type="NCBI Taxonomy" id="2733572"/>
    <lineage>
        <taxon>Bacteria</taxon>
        <taxon>Bacillati</taxon>
        <taxon>Actinomycetota</taxon>
        <taxon>Actinomycetes</taxon>
        <taxon>Micrococcales</taxon>
        <taxon>Promicromonosporaceae</taxon>
        <taxon>Isoptericola</taxon>
    </lineage>
</organism>
<keyword evidence="2" id="KW-1185">Reference proteome</keyword>
<gene>
    <name evidence="1" type="ORF">HLI28_14090</name>
</gene>
<dbReference type="EMBL" id="JABFAJ010000024">
    <property type="protein sequence ID" value="NNU28661.1"/>
    <property type="molecule type" value="Genomic_DNA"/>
</dbReference>
<dbReference type="RefSeq" id="WP_171248178.1">
    <property type="nucleotide sequence ID" value="NZ_JABFAJ010000024.1"/>
</dbReference>
<sequence length="68" mass="7504">MLEDATAYVDKREAQGKAPTKLQEYRRYVQRFVENDPIGLGRDAQGAGEPVECRGEAEAGVVVPRGRV</sequence>
<comment type="caution">
    <text evidence="1">The sequence shown here is derived from an EMBL/GenBank/DDBJ whole genome shotgun (WGS) entry which is preliminary data.</text>
</comment>
<dbReference type="Proteomes" id="UP000557204">
    <property type="component" value="Unassembled WGS sequence"/>
</dbReference>